<dbReference type="PROSITE" id="PS51257">
    <property type="entry name" value="PROKAR_LIPOPROTEIN"/>
    <property type="match status" value="1"/>
</dbReference>
<dbReference type="EMBL" id="FOTC01000009">
    <property type="protein sequence ID" value="SFL60912.1"/>
    <property type="molecule type" value="Genomic_DNA"/>
</dbReference>
<sequence length="266" mass="28845">MRLALHLSLALLLACAGCSAAPGVGPSESTMTQQPTATPAAPPAGLSMERVTDARSLTESHSSVLDDASYTVDLRRVVRYENGTVLSRTNVTHRVGANGRAWYQTRADGTRPLFLGGSTGGVEHWENESVSVSKVTQDGDSVYRRGLHRGRPASFSTVYSISSSFDLTTTGRTGGGAETRYHLTSAEPTETRAFGIGREPARNATLTAAVDGDGVLRHYELRYKTVFRNETLQVTQTMRVSDIGETTVPRPEWVDTALDETRDRVR</sequence>
<feature type="compositionally biased region" description="Low complexity" evidence="1">
    <location>
        <begin position="30"/>
        <end position="39"/>
    </location>
</feature>
<proteinExistence type="predicted"/>
<dbReference type="Proteomes" id="UP000199607">
    <property type="component" value="Unassembled WGS sequence"/>
</dbReference>
<feature type="region of interest" description="Disordered" evidence="1">
    <location>
        <begin position="23"/>
        <end position="45"/>
    </location>
</feature>
<dbReference type="InterPro" id="IPR055959">
    <property type="entry name" value="DUF7537"/>
</dbReference>
<accession>A0A1I4J2R4</accession>
<name>A0A1I4J2R4_9EURY</name>
<organism evidence="2 3">
    <name type="scientific">Halogranum rubrum</name>
    <dbReference type="NCBI Taxonomy" id="553466"/>
    <lineage>
        <taxon>Archaea</taxon>
        <taxon>Methanobacteriati</taxon>
        <taxon>Methanobacteriota</taxon>
        <taxon>Stenosarchaea group</taxon>
        <taxon>Halobacteria</taxon>
        <taxon>Halobacteriales</taxon>
        <taxon>Haloferacaceae</taxon>
    </lineage>
</organism>
<dbReference type="Pfam" id="PF24381">
    <property type="entry name" value="DUF7537"/>
    <property type="match status" value="1"/>
</dbReference>
<gene>
    <name evidence="2" type="ORF">SAMN04487950_4359</name>
</gene>
<keyword evidence="3" id="KW-1185">Reference proteome</keyword>
<evidence type="ECO:0000313" key="3">
    <source>
        <dbReference type="Proteomes" id="UP000199607"/>
    </source>
</evidence>
<dbReference type="AlphaFoldDB" id="A0A1I4J2R4"/>
<evidence type="ECO:0000313" key="2">
    <source>
        <dbReference type="EMBL" id="SFL60912.1"/>
    </source>
</evidence>
<evidence type="ECO:0000256" key="1">
    <source>
        <dbReference type="SAM" id="MobiDB-lite"/>
    </source>
</evidence>
<dbReference type="RefSeq" id="WP_089872404.1">
    <property type="nucleotide sequence ID" value="NZ_FOTC01000009.1"/>
</dbReference>
<reference evidence="3" key="1">
    <citation type="submission" date="2016-10" db="EMBL/GenBank/DDBJ databases">
        <authorList>
            <person name="Varghese N."/>
            <person name="Submissions S."/>
        </authorList>
    </citation>
    <scope>NUCLEOTIDE SEQUENCE [LARGE SCALE GENOMIC DNA]</scope>
    <source>
        <strain evidence="3">CGMCC 1.7738</strain>
    </source>
</reference>
<protein>
    <submittedName>
        <fullName evidence="2">Uncharacterized protein</fullName>
    </submittedName>
</protein>